<dbReference type="InterPro" id="IPR045851">
    <property type="entry name" value="AMP-bd_C_sf"/>
</dbReference>
<dbReference type="Proteomes" id="UP000326838">
    <property type="component" value="Unassembled WGS sequence"/>
</dbReference>
<reference evidence="4" key="1">
    <citation type="submission" date="2019-09" db="EMBL/GenBank/DDBJ databases">
        <title>Mumia zhuanghuii sp. nov. isolated from the intestinal contents of plateau pika (Ochotona curzoniae) in the Qinghai-Tibet plateau of China.</title>
        <authorList>
            <person name="Tian Z."/>
        </authorList>
    </citation>
    <scope>NUCLEOTIDE SEQUENCE [LARGE SCALE GENOMIC DNA]</scope>
    <source>
        <strain evidence="4">L-033</strain>
    </source>
</reference>
<dbReference type="Gene3D" id="3.40.50.12780">
    <property type="entry name" value="N-terminal domain of ligase-like"/>
    <property type="match status" value="1"/>
</dbReference>
<dbReference type="InterPro" id="IPR000873">
    <property type="entry name" value="AMP-dep_synth/lig_dom"/>
</dbReference>
<evidence type="ECO:0000259" key="2">
    <source>
        <dbReference type="Pfam" id="PF13193"/>
    </source>
</evidence>
<protein>
    <submittedName>
        <fullName evidence="3">AMP-binding protein</fullName>
    </submittedName>
</protein>
<dbReference type="Pfam" id="PF00501">
    <property type="entry name" value="AMP-binding"/>
    <property type="match status" value="1"/>
</dbReference>
<sequence>MRGHYSDIWQAVARAFPERPAVVTPGGVLTYGRMHEEAGALARHLDERGIRAGDAVAILLYNRAEYVVTLFACLATGVVPVPLNYRYRAPEVRALLEDSGARTLLYAASLTETVREATEGWAEAPGLIVIDDAEQAVEPIAGGVTWEQAIAVAGELPAAPPPDGELWIYTGGTTGRPKAVVWGADEILSVQLYSIYGTVGMALPETMDDVLAVASDPGTPRVTSLPLAPFMHGTALFTSMNTLALGGTVCVLDSPRFDADATVRFAVETGATRIVVAGDAIALPLVEAVERAGLERFGQVDSVISSGMRFSPQVKRRLHERGPLTITDLLASTEGGPYAVNVTTSAEDVPGRLRLLPGAVVLDEELREVQDVAGAKGLLGFRGTLPRGYYGDEEKTRATFPVIDGVRHVMAGDWAVTKGDGTVELLGRGSAVVNTGGEKVYPVEIEEALMEFPPILDAVVIGMPDPRYGEVVTAVVVTQGGADVDAEALRAHLDARLAGYKKPRHLFVRETLGRSPHGKIDLPGLKAELAAELERAGAPTDAPRAHR</sequence>
<comment type="caution">
    <text evidence="3">The sequence shown here is derived from an EMBL/GenBank/DDBJ whole genome shotgun (WGS) entry which is preliminary data.</text>
</comment>
<dbReference type="PANTHER" id="PTHR43767">
    <property type="entry name" value="LONG-CHAIN-FATTY-ACID--COA LIGASE"/>
    <property type="match status" value="1"/>
</dbReference>
<keyword evidence="4" id="KW-1185">Reference proteome</keyword>
<feature type="domain" description="AMP-binding enzyme C-terminal" evidence="2">
    <location>
        <begin position="444"/>
        <end position="519"/>
    </location>
</feature>
<dbReference type="RefSeq" id="WP_150892931.1">
    <property type="nucleotide sequence ID" value="NZ_VYUY01000008.1"/>
</dbReference>
<dbReference type="GO" id="GO:0016878">
    <property type="term" value="F:acid-thiol ligase activity"/>
    <property type="evidence" value="ECO:0007669"/>
    <property type="project" value="UniProtKB-ARBA"/>
</dbReference>
<gene>
    <name evidence="3" type="ORF">F6B40_07615</name>
</gene>
<feature type="domain" description="AMP-dependent synthetase/ligase" evidence="1">
    <location>
        <begin position="10"/>
        <end position="390"/>
    </location>
</feature>
<dbReference type="SUPFAM" id="SSF56801">
    <property type="entry name" value="Acetyl-CoA synthetase-like"/>
    <property type="match status" value="1"/>
</dbReference>
<dbReference type="EMBL" id="VYUY01000008">
    <property type="protein sequence ID" value="KAA9134258.1"/>
    <property type="molecule type" value="Genomic_DNA"/>
</dbReference>
<accession>A0A5N0TIC9</accession>
<dbReference type="Gene3D" id="3.30.300.30">
    <property type="match status" value="1"/>
</dbReference>
<evidence type="ECO:0000313" key="4">
    <source>
        <dbReference type="Proteomes" id="UP000326838"/>
    </source>
</evidence>
<dbReference type="AlphaFoldDB" id="A0A5N0TIC9"/>
<dbReference type="InterPro" id="IPR042099">
    <property type="entry name" value="ANL_N_sf"/>
</dbReference>
<dbReference type="InterPro" id="IPR025110">
    <property type="entry name" value="AMP-bd_C"/>
</dbReference>
<evidence type="ECO:0000259" key="1">
    <source>
        <dbReference type="Pfam" id="PF00501"/>
    </source>
</evidence>
<dbReference type="PANTHER" id="PTHR43767:SF1">
    <property type="entry name" value="NONRIBOSOMAL PEPTIDE SYNTHASE PES1 (EUROFUNG)-RELATED"/>
    <property type="match status" value="1"/>
</dbReference>
<evidence type="ECO:0000313" key="3">
    <source>
        <dbReference type="EMBL" id="KAA9134258.1"/>
    </source>
</evidence>
<organism evidence="3 4">
    <name type="scientific">Microbacterium caowuchunii</name>
    <dbReference type="NCBI Taxonomy" id="2614638"/>
    <lineage>
        <taxon>Bacteria</taxon>
        <taxon>Bacillati</taxon>
        <taxon>Actinomycetota</taxon>
        <taxon>Actinomycetes</taxon>
        <taxon>Micrococcales</taxon>
        <taxon>Microbacteriaceae</taxon>
        <taxon>Microbacterium</taxon>
    </lineage>
</organism>
<dbReference type="Pfam" id="PF13193">
    <property type="entry name" value="AMP-binding_C"/>
    <property type="match status" value="1"/>
</dbReference>
<name>A0A5N0TIC9_9MICO</name>
<dbReference type="InterPro" id="IPR050237">
    <property type="entry name" value="ATP-dep_AMP-bd_enzyme"/>
</dbReference>
<proteinExistence type="predicted"/>